<feature type="signal peptide" evidence="1">
    <location>
        <begin position="1"/>
        <end position="26"/>
    </location>
</feature>
<evidence type="ECO:0000313" key="3">
    <source>
        <dbReference type="Proteomes" id="UP000629963"/>
    </source>
</evidence>
<feature type="chain" id="PRO_5045321144" description="Lipoprotein" evidence="1">
    <location>
        <begin position="27"/>
        <end position="221"/>
    </location>
</feature>
<organism evidence="2 3">
    <name type="scientific">Flavobacterium kayseriense</name>
    <dbReference type="NCBI Taxonomy" id="2764714"/>
    <lineage>
        <taxon>Bacteria</taxon>
        <taxon>Pseudomonadati</taxon>
        <taxon>Bacteroidota</taxon>
        <taxon>Flavobacteriia</taxon>
        <taxon>Flavobacteriales</taxon>
        <taxon>Flavobacteriaceae</taxon>
        <taxon>Flavobacterium</taxon>
    </lineage>
</organism>
<protein>
    <recommendedName>
        <fullName evidence="4">Lipoprotein</fullName>
    </recommendedName>
</protein>
<proteinExistence type="predicted"/>
<gene>
    <name evidence="2" type="ORF">H8R23_09165</name>
</gene>
<evidence type="ECO:0008006" key="4">
    <source>
        <dbReference type="Google" id="ProtNLM"/>
    </source>
</evidence>
<dbReference type="Proteomes" id="UP000629963">
    <property type="component" value="Unassembled WGS sequence"/>
</dbReference>
<sequence length="221" mass="25039">MKLFKFSMSLLLLVVATSCVSTVALNQQFYNSKKVGVIVQVDSISMAKAGGQGLLDMALTSGNRFTEPLKNIEPKFNVQEKIKNEIAVILKSKNKQFEFLNEKLNYEGLDKFEKPNSDVKYSKKDFRNLKTTNNVDEILYLNVKYGLLVSYYGMIELDKQGYVLISSELVDLSNNSLLQQETFQAIAKMKGNWKKGDDYENLTNSIQEAIDNAVLSLKTKF</sequence>
<accession>A0ABR7J7W2</accession>
<dbReference type="PROSITE" id="PS51257">
    <property type="entry name" value="PROKAR_LIPOPROTEIN"/>
    <property type="match status" value="1"/>
</dbReference>
<evidence type="ECO:0000313" key="2">
    <source>
        <dbReference type="EMBL" id="MBC5841576.1"/>
    </source>
</evidence>
<keyword evidence="3" id="KW-1185">Reference proteome</keyword>
<dbReference type="RefSeq" id="WP_187010138.1">
    <property type="nucleotide sequence ID" value="NZ_JACRUI010000002.1"/>
</dbReference>
<reference evidence="2 3" key="1">
    <citation type="submission" date="2020-08" db="EMBL/GenBank/DDBJ databases">
        <title>Description of novel Flavobacterium F-380 isolate.</title>
        <authorList>
            <person name="Saticioglu I.B."/>
            <person name="Duman M."/>
            <person name="Altun S."/>
        </authorList>
    </citation>
    <scope>NUCLEOTIDE SEQUENCE [LARGE SCALE GENOMIC DNA]</scope>
    <source>
        <strain evidence="2 3">F-380</strain>
    </source>
</reference>
<dbReference type="EMBL" id="JACRUJ010000002">
    <property type="protein sequence ID" value="MBC5841576.1"/>
    <property type="molecule type" value="Genomic_DNA"/>
</dbReference>
<comment type="caution">
    <text evidence="2">The sequence shown here is derived from an EMBL/GenBank/DDBJ whole genome shotgun (WGS) entry which is preliminary data.</text>
</comment>
<name>A0ABR7J7W2_9FLAO</name>
<evidence type="ECO:0000256" key="1">
    <source>
        <dbReference type="SAM" id="SignalP"/>
    </source>
</evidence>
<keyword evidence="1" id="KW-0732">Signal</keyword>